<name>A0ABP7YYL7_9SPHI</name>
<reference evidence="5" key="1">
    <citation type="journal article" date="2019" name="Int. J. Syst. Evol. Microbiol.">
        <title>The Global Catalogue of Microorganisms (GCM) 10K type strain sequencing project: providing services to taxonomists for standard genome sequencing and annotation.</title>
        <authorList>
            <consortium name="The Broad Institute Genomics Platform"/>
            <consortium name="The Broad Institute Genome Sequencing Center for Infectious Disease"/>
            <person name="Wu L."/>
            <person name="Ma J."/>
        </authorList>
    </citation>
    <scope>NUCLEOTIDE SEQUENCE [LARGE SCALE GENOMIC DNA]</scope>
    <source>
        <strain evidence="5">JCM 16704</strain>
    </source>
</reference>
<accession>A0ABP7YYL7</accession>
<evidence type="ECO:0000256" key="3">
    <source>
        <dbReference type="ARBA" id="ARBA00023237"/>
    </source>
</evidence>
<dbReference type="InterPro" id="IPR008969">
    <property type="entry name" value="CarboxyPept-like_regulatory"/>
</dbReference>
<keyword evidence="4" id="KW-0675">Receptor</keyword>
<evidence type="ECO:0000313" key="4">
    <source>
        <dbReference type="EMBL" id="GAA4143685.1"/>
    </source>
</evidence>
<protein>
    <submittedName>
        <fullName evidence="4">TonB-dependent receptor</fullName>
    </submittedName>
</protein>
<dbReference type="SUPFAM" id="SSF56935">
    <property type="entry name" value="Porins"/>
    <property type="match status" value="1"/>
</dbReference>
<proteinExistence type="predicted"/>
<evidence type="ECO:0000313" key="5">
    <source>
        <dbReference type="Proteomes" id="UP001500101"/>
    </source>
</evidence>
<keyword evidence="5" id="KW-1185">Reference proteome</keyword>
<dbReference type="Gene3D" id="2.60.40.1120">
    <property type="entry name" value="Carboxypeptidase-like, regulatory domain"/>
    <property type="match status" value="1"/>
</dbReference>
<keyword evidence="3" id="KW-0998">Cell outer membrane</keyword>
<dbReference type="Pfam" id="PF13715">
    <property type="entry name" value="CarbopepD_reg_2"/>
    <property type="match status" value="1"/>
</dbReference>
<dbReference type="InterPro" id="IPR037066">
    <property type="entry name" value="Plug_dom_sf"/>
</dbReference>
<keyword evidence="2" id="KW-0472">Membrane</keyword>
<dbReference type="RefSeq" id="WP_344675166.1">
    <property type="nucleotide sequence ID" value="NZ_BAAAZI010000011.1"/>
</dbReference>
<sequence length="715" mass="80882">MRYLIILLIVFPLLIKAQEISLKGRVMNKKNQPLSGVNIYISGSYDGAMSDSTGRYQFETALQGKQTLIFSLSGFKILQRELELKSDMEVNITLEPEAEMIEAVEIRAGQIQVGNKYNAVLSPLDIVTTAGSMGNIIAALEKLPGAQIAGEDGRLMVRGGDPSETQTLVNGIQVFQPYTPQANNMPVRGRFSPFLFKGTNFSTGGYGAEFGNALSGVLNLTTAQEIQEPKTELSFSTVGLGISNTQAWKDNSLSINLTYTNLTPYTKLISDRIDWLRPFQQASGEAIWRKKGKNSFLNLYATYSFEDFKFKDESVEFGQQVTTDIRNKNAYVNSTYTHSLANNWKIDVGAGLGYSNKDLGYHEYFIPNTQWGTHVKASIRKTAGLKWQWLMGAEHFYQKVDESFQIGESAAVDYGFKCNYGALFTEGNYQLIRGLSLSAGLRYINTLKSQQFVEPRASLGYLINKNHQVSFAYGHYHQEAPEFIAKFKQDLPWAFAKHYVFNYSWLQKGRLLRFEAYAKDYKGLYQYDTPSPQYQSQYAANGFGQVKGIDVFWKDNKSIPNLQYWISYSLTDASKKEAFYPVSVQPTYVAKHQFSIVAKYWISALRSQASITNTYGSGRTYFNPNEVKYPMSKTKGRNDVSVSWSYLLSQQKILFLSMTNVLGNEPIYGYQYRSTADSNGHYQSQAITPNAKHFIFVGFFWTISKNKKDNQLENL</sequence>
<dbReference type="Gene3D" id="2.40.170.20">
    <property type="entry name" value="TonB-dependent receptor, beta-barrel domain"/>
    <property type="match status" value="1"/>
</dbReference>
<dbReference type="Proteomes" id="UP001500101">
    <property type="component" value="Unassembled WGS sequence"/>
</dbReference>
<organism evidence="4 5">
    <name type="scientific">Sphingobacterium kyonggiense</name>
    <dbReference type="NCBI Taxonomy" id="714075"/>
    <lineage>
        <taxon>Bacteria</taxon>
        <taxon>Pseudomonadati</taxon>
        <taxon>Bacteroidota</taxon>
        <taxon>Sphingobacteriia</taxon>
        <taxon>Sphingobacteriales</taxon>
        <taxon>Sphingobacteriaceae</taxon>
        <taxon>Sphingobacterium</taxon>
    </lineage>
</organism>
<dbReference type="SUPFAM" id="SSF49464">
    <property type="entry name" value="Carboxypeptidase regulatory domain-like"/>
    <property type="match status" value="1"/>
</dbReference>
<dbReference type="InterPro" id="IPR036942">
    <property type="entry name" value="Beta-barrel_TonB_sf"/>
</dbReference>
<gene>
    <name evidence="4" type="ORF">GCM10022216_25780</name>
</gene>
<evidence type="ECO:0000256" key="2">
    <source>
        <dbReference type="ARBA" id="ARBA00023136"/>
    </source>
</evidence>
<dbReference type="Gene3D" id="2.170.130.10">
    <property type="entry name" value="TonB-dependent receptor, plug domain"/>
    <property type="match status" value="1"/>
</dbReference>
<comment type="subcellular location">
    <subcellularLocation>
        <location evidence="1">Cell outer membrane</location>
    </subcellularLocation>
</comment>
<evidence type="ECO:0000256" key="1">
    <source>
        <dbReference type="ARBA" id="ARBA00004442"/>
    </source>
</evidence>
<dbReference type="EMBL" id="BAAAZI010000011">
    <property type="protein sequence ID" value="GAA4143685.1"/>
    <property type="molecule type" value="Genomic_DNA"/>
</dbReference>
<comment type="caution">
    <text evidence="4">The sequence shown here is derived from an EMBL/GenBank/DDBJ whole genome shotgun (WGS) entry which is preliminary data.</text>
</comment>